<evidence type="ECO:0000256" key="2">
    <source>
        <dbReference type="ARBA" id="ARBA00022723"/>
    </source>
</evidence>
<accession>A0A517VZK9</accession>
<dbReference type="EC" id="3.5.2.10" evidence="6"/>
<proteinExistence type="inferred from homology"/>
<dbReference type="PANTHER" id="PTHR35005">
    <property type="entry name" value="3-DEHYDRO-SCYLLO-INOSOSE HYDROLASE"/>
    <property type="match status" value="1"/>
</dbReference>
<keyword evidence="2" id="KW-0479">Metal-binding</keyword>
<evidence type="ECO:0000313" key="6">
    <source>
        <dbReference type="EMBL" id="QDT98443.1"/>
    </source>
</evidence>
<dbReference type="Pfam" id="PF02633">
    <property type="entry name" value="Creatininase"/>
    <property type="match status" value="1"/>
</dbReference>
<keyword evidence="3 6" id="KW-0378">Hydrolase</keyword>
<dbReference type="GO" id="GO:0009231">
    <property type="term" value="P:riboflavin biosynthetic process"/>
    <property type="evidence" value="ECO:0007669"/>
    <property type="project" value="TreeGrafter"/>
</dbReference>
<dbReference type="InterPro" id="IPR024087">
    <property type="entry name" value="Creatininase-like_sf"/>
</dbReference>
<organism evidence="6 7">
    <name type="scientific">Gimesia aquarii</name>
    <dbReference type="NCBI Taxonomy" id="2527964"/>
    <lineage>
        <taxon>Bacteria</taxon>
        <taxon>Pseudomonadati</taxon>
        <taxon>Planctomycetota</taxon>
        <taxon>Planctomycetia</taxon>
        <taxon>Planctomycetales</taxon>
        <taxon>Planctomycetaceae</taxon>
        <taxon>Gimesia</taxon>
    </lineage>
</organism>
<dbReference type="AlphaFoldDB" id="A0A517VZK9"/>
<evidence type="ECO:0000256" key="4">
    <source>
        <dbReference type="ARBA" id="ARBA00022833"/>
    </source>
</evidence>
<dbReference type="EMBL" id="CP037920">
    <property type="protein sequence ID" value="QDT98443.1"/>
    <property type="molecule type" value="Genomic_DNA"/>
</dbReference>
<protein>
    <submittedName>
        <fullName evidence="6">Creatinine amidohydrolase</fullName>
        <ecNumber evidence="6">3.5.2.10</ecNumber>
    </submittedName>
</protein>
<name>A0A517VZK9_9PLAN</name>
<dbReference type="PANTHER" id="PTHR35005:SF1">
    <property type="entry name" value="2-AMINO-5-FORMYLAMINO-6-RIBOSYLAMINOPYRIMIDIN-4(3H)-ONE 5'-MONOPHOSPHATE DEFORMYLASE"/>
    <property type="match status" value="1"/>
</dbReference>
<dbReference type="Proteomes" id="UP000318704">
    <property type="component" value="Chromosome"/>
</dbReference>
<dbReference type="RefSeq" id="WP_144987106.1">
    <property type="nucleotide sequence ID" value="NZ_CP037920.1"/>
</dbReference>
<comment type="cofactor">
    <cofactor evidence="1">
        <name>Zn(2+)</name>
        <dbReference type="ChEBI" id="CHEBI:29105"/>
    </cofactor>
</comment>
<dbReference type="SUPFAM" id="SSF102215">
    <property type="entry name" value="Creatininase"/>
    <property type="match status" value="1"/>
</dbReference>
<sequence length="248" mass="28181">MQILTDQNTAFELDEFKPNLAFLPIGATEQHSRHLPLATDTILADILSTEILTKVDCPRHVFLLPTLPISSSEENTGFKGTISFTPLTMRSIIRDIWSSLEAEGIQHLIVCPWHGGNFILKPIIRELNCEKQKCHLFYLNPWELVPQEIYDMFARGFEVHCGDVETSLMLALQAEHVRDERIDNPTPHFKAPLQDMWSMHTLSEGEGHTGHPTQATAEKGELFKNAVIKSSAAYLQELLELSKIYKQY</sequence>
<reference evidence="6 7" key="1">
    <citation type="submission" date="2019-03" db="EMBL/GenBank/DDBJ databases">
        <title>Deep-cultivation of Planctomycetes and their phenomic and genomic characterization uncovers novel biology.</title>
        <authorList>
            <person name="Wiegand S."/>
            <person name="Jogler M."/>
            <person name="Boedeker C."/>
            <person name="Pinto D."/>
            <person name="Vollmers J."/>
            <person name="Rivas-Marin E."/>
            <person name="Kohn T."/>
            <person name="Peeters S.H."/>
            <person name="Heuer A."/>
            <person name="Rast P."/>
            <person name="Oberbeckmann S."/>
            <person name="Bunk B."/>
            <person name="Jeske O."/>
            <person name="Meyerdierks A."/>
            <person name="Storesund J.E."/>
            <person name="Kallscheuer N."/>
            <person name="Luecker S."/>
            <person name="Lage O.M."/>
            <person name="Pohl T."/>
            <person name="Merkel B.J."/>
            <person name="Hornburger P."/>
            <person name="Mueller R.-W."/>
            <person name="Bruemmer F."/>
            <person name="Labrenz M."/>
            <person name="Spormann A.M."/>
            <person name="Op den Camp H."/>
            <person name="Overmann J."/>
            <person name="Amann R."/>
            <person name="Jetten M.S.M."/>
            <person name="Mascher T."/>
            <person name="Medema M.H."/>
            <person name="Devos D.P."/>
            <person name="Kaster A.-K."/>
            <person name="Ovreas L."/>
            <person name="Rohde M."/>
            <person name="Galperin M.Y."/>
            <person name="Jogler C."/>
        </authorList>
    </citation>
    <scope>NUCLEOTIDE SEQUENCE [LARGE SCALE GENOMIC DNA]</scope>
    <source>
        <strain evidence="6 7">V144</strain>
    </source>
</reference>
<dbReference type="KEGG" id="gaw:V144x_39450"/>
<dbReference type="GO" id="GO:0047789">
    <property type="term" value="F:creatininase activity"/>
    <property type="evidence" value="ECO:0007669"/>
    <property type="project" value="UniProtKB-EC"/>
</dbReference>
<dbReference type="GO" id="GO:0016811">
    <property type="term" value="F:hydrolase activity, acting on carbon-nitrogen (but not peptide) bonds, in linear amides"/>
    <property type="evidence" value="ECO:0007669"/>
    <property type="project" value="TreeGrafter"/>
</dbReference>
<evidence type="ECO:0000256" key="5">
    <source>
        <dbReference type="ARBA" id="ARBA00024029"/>
    </source>
</evidence>
<keyword evidence="4" id="KW-0862">Zinc</keyword>
<dbReference type="InterPro" id="IPR003785">
    <property type="entry name" value="Creatininase/forma_Hydrolase"/>
</dbReference>
<evidence type="ECO:0000313" key="7">
    <source>
        <dbReference type="Proteomes" id="UP000318704"/>
    </source>
</evidence>
<evidence type="ECO:0000256" key="3">
    <source>
        <dbReference type="ARBA" id="ARBA00022801"/>
    </source>
</evidence>
<comment type="similarity">
    <text evidence="5">Belongs to the creatininase superfamily.</text>
</comment>
<evidence type="ECO:0000256" key="1">
    <source>
        <dbReference type="ARBA" id="ARBA00001947"/>
    </source>
</evidence>
<dbReference type="Gene3D" id="3.40.50.10310">
    <property type="entry name" value="Creatininase"/>
    <property type="match status" value="1"/>
</dbReference>
<dbReference type="GO" id="GO:0046872">
    <property type="term" value="F:metal ion binding"/>
    <property type="evidence" value="ECO:0007669"/>
    <property type="project" value="UniProtKB-KW"/>
</dbReference>
<gene>
    <name evidence="6" type="primary">crnA_3</name>
    <name evidence="6" type="ORF">V144x_39450</name>
</gene>